<evidence type="ECO:0000256" key="1">
    <source>
        <dbReference type="SAM" id="MobiDB-lite"/>
    </source>
</evidence>
<dbReference type="PANTHER" id="PTHR36873:SF1">
    <property type="entry name" value="HYPOTHETICAL GENE SUPPORTED BY BC079057"/>
    <property type="match status" value="1"/>
</dbReference>
<evidence type="ECO:0000313" key="2">
    <source>
        <dbReference type="Ensembl" id="ENSSVLP00005017697.1"/>
    </source>
</evidence>
<reference evidence="2" key="1">
    <citation type="submission" date="2020-06" db="EMBL/GenBank/DDBJ databases">
        <authorList>
            <consortium name="Wellcome Sanger Institute Data Sharing"/>
        </authorList>
    </citation>
    <scope>NUCLEOTIDE SEQUENCE [LARGE SCALE GENOMIC DNA]</scope>
</reference>
<proteinExistence type="predicted"/>
<dbReference type="Proteomes" id="UP000694564">
    <property type="component" value="Chromosome 1"/>
</dbReference>
<evidence type="ECO:0000313" key="3">
    <source>
        <dbReference type="Proteomes" id="UP000694564"/>
    </source>
</evidence>
<dbReference type="Ensembl" id="ENSSVLT00005019703.1">
    <property type="protein sequence ID" value="ENSSVLP00005017697.1"/>
    <property type="gene ID" value="ENSSVLG00005014047.1"/>
</dbReference>
<gene>
    <name evidence="2" type="primary">C1orf141</name>
</gene>
<dbReference type="AlphaFoldDB" id="A0A8D2D074"/>
<keyword evidence="3" id="KW-1185">Reference proteome</keyword>
<dbReference type="Pfam" id="PF15078">
    <property type="entry name" value="DUF4545"/>
    <property type="match status" value="1"/>
</dbReference>
<dbReference type="InterPro" id="IPR027847">
    <property type="entry name" value="DUF4545"/>
</dbReference>
<feature type="region of interest" description="Disordered" evidence="1">
    <location>
        <begin position="66"/>
        <end position="120"/>
    </location>
</feature>
<feature type="compositionally biased region" description="Basic and acidic residues" evidence="1">
    <location>
        <begin position="80"/>
        <end position="95"/>
    </location>
</feature>
<reference evidence="2" key="2">
    <citation type="submission" date="2025-08" db="UniProtKB">
        <authorList>
            <consortium name="Ensembl"/>
        </authorList>
    </citation>
    <scope>IDENTIFICATION</scope>
</reference>
<sequence length="214" mass="25153">MAERVLRKLELLDKQAKILMKRRAKKNKLQYERKGKTIPLTFDYHSEFEEGSAKTALKTVSKIMEDKSRDTRKSKKYVSLKREPEPRKRDFEKPNLRPQFVPTNIKNQESKSKESVQENLKSRSIKHLHYLKNTTEAENEEPFHILHLQNRQGCRRSLSSSLFSPIPSNQSNVYTKGRDSTFTAQMETNTRKSLESIGFLEDDINKRNKRTQNP</sequence>
<name>A0A8D2D074_SCIVU</name>
<organism evidence="2 3">
    <name type="scientific">Sciurus vulgaris</name>
    <name type="common">Eurasian red squirrel</name>
    <dbReference type="NCBI Taxonomy" id="55149"/>
    <lineage>
        <taxon>Eukaryota</taxon>
        <taxon>Metazoa</taxon>
        <taxon>Chordata</taxon>
        <taxon>Craniata</taxon>
        <taxon>Vertebrata</taxon>
        <taxon>Euteleostomi</taxon>
        <taxon>Mammalia</taxon>
        <taxon>Eutheria</taxon>
        <taxon>Euarchontoglires</taxon>
        <taxon>Glires</taxon>
        <taxon>Rodentia</taxon>
        <taxon>Sciuromorpha</taxon>
        <taxon>Sciuridae</taxon>
        <taxon>Sciurinae</taxon>
        <taxon>Sciurini</taxon>
        <taxon>Sciurus</taxon>
    </lineage>
</organism>
<accession>A0A8D2D074</accession>
<feature type="region of interest" description="Disordered" evidence="1">
    <location>
        <begin position="186"/>
        <end position="214"/>
    </location>
</feature>
<dbReference type="PANTHER" id="PTHR36873">
    <property type="entry name" value="HYPOTHETICAL GENE SUPPORTED BY BC079057"/>
    <property type="match status" value="1"/>
</dbReference>
<protein>
    <submittedName>
        <fullName evidence="2">Chromosome 1 open reading frame 141</fullName>
    </submittedName>
</protein>
<reference evidence="2" key="3">
    <citation type="submission" date="2025-09" db="UniProtKB">
        <authorList>
            <consortium name="Ensembl"/>
        </authorList>
    </citation>
    <scope>IDENTIFICATION</scope>
</reference>
<dbReference type="GeneTree" id="ENSGT00390000010146"/>